<dbReference type="EMBL" id="FQWQ01000002">
    <property type="protein sequence ID" value="SHH17289.1"/>
    <property type="molecule type" value="Genomic_DNA"/>
</dbReference>
<dbReference type="Gene3D" id="3.40.50.1820">
    <property type="entry name" value="alpha/beta hydrolase"/>
    <property type="match status" value="1"/>
</dbReference>
<dbReference type="Proteomes" id="UP000184212">
    <property type="component" value="Unassembled WGS sequence"/>
</dbReference>
<proteinExistence type="predicted"/>
<dbReference type="STRING" id="947013.SAMN04488109_3000"/>
<evidence type="ECO:0000256" key="1">
    <source>
        <dbReference type="ARBA" id="ARBA00022801"/>
    </source>
</evidence>
<dbReference type="Pfam" id="PF00561">
    <property type="entry name" value="Abhydrolase_1"/>
    <property type="match status" value="1"/>
</dbReference>
<sequence>MKNNTEVIDQVEVMHRYATINGIRYHYAEAGTGPLVVMIHGFPELWYSWRHQVAALAKVGNHAVAPDLRGFGESEVTPQVSDYSILQLARDVKALIDHLGAKAATVVGHDWGANIMWIMPMLYPETVNAVVSLSIPFYPEPRDPSKFKSFGSGKFNQFREPGVTEAEFNEDPARFFKLFFYGLSGDAPPGTIDTLFMGKFPADAKLLDGFPEPATLPAWLRQEDLDYYVAAYQKTGITGALGFYRNMERDYPALVDLYKKGIHQPVLFIGGGEEPAVKYGKLDLMKEALPNFRGSIVLPGCGHWLQQERSEAVNTAIVNFLDREV</sequence>
<name>A0A1M5QUA3_9BACT</name>
<dbReference type="GO" id="GO:0016787">
    <property type="term" value="F:hydrolase activity"/>
    <property type="evidence" value="ECO:0007669"/>
    <property type="project" value="UniProtKB-KW"/>
</dbReference>
<evidence type="ECO:0000259" key="2">
    <source>
        <dbReference type="Pfam" id="PF00561"/>
    </source>
</evidence>
<dbReference type="AlphaFoldDB" id="A0A1M5QUA3"/>
<dbReference type="InterPro" id="IPR000073">
    <property type="entry name" value="AB_hydrolase_1"/>
</dbReference>
<keyword evidence="1" id="KW-0378">Hydrolase</keyword>
<dbReference type="SUPFAM" id="SSF53474">
    <property type="entry name" value="alpha/beta-Hydrolases"/>
    <property type="match status" value="1"/>
</dbReference>
<dbReference type="PANTHER" id="PTHR43329">
    <property type="entry name" value="EPOXIDE HYDROLASE"/>
    <property type="match status" value="1"/>
</dbReference>
<evidence type="ECO:0000313" key="4">
    <source>
        <dbReference type="Proteomes" id="UP000184212"/>
    </source>
</evidence>
<feature type="domain" description="AB hydrolase-1" evidence="2">
    <location>
        <begin position="34"/>
        <end position="308"/>
    </location>
</feature>
<dbReference type="InterPro" id="IPR029058">
    <property type="entry name" value="AB_hydrolase_fold"/>
</dbReference>
<gene>
    <name evidence="3" type="ORF">SAMN04488109_3000</name>
</gene>
<evidence type="ECO:0000313" key="3">
    <source>
        <dbReference type="EMBL" id="SHH17289.1"/>
    </source>
</evidence>
<accession>A0A1M5QUA3</accession>
<dbReference type="RefSeq" id="WP_073135541.1">
    <property type="nucleotide sequence ID" value="NZ_FQWQ01000002.1"/>
</dbReference>
<dbReference type="InterPro" id="IPR000639">
    <property type="entry name" value="Epox_hydrolase-like"/>
</dbReference>
<protein>
    <submittedName>
        <fullName evidence="3">Pimeloyl-ACP methyl ester carboxylesterase</fullName>
    </submittedName>
</protein>
<organism evidence="3 4">
    <name type="scientific">Chryseolinea serpens</name>
    <dbReference type="NCBI Taxonomy" id="947013"/>
    <lineage>
        <taxon>Bacteria</taxon>
        <taxon>Pseudomonadati</taxon>
        <taxon>Bacteroidota</taxon>
        <taxon>Cytophagia</taxon>
        <taxon>Cytophagales</taxon>
        <taxon>Fulvivirgaceae</taxon>
        <taxon>Chryseolinea</taxon>
    </lineage>
</organism>
<reference evidence="3 4" key="1">
    <citation type="submission" date="2016-11" db="EMBL/GenBank/DDBJ databases">
        <authorList>
            <person name="Jaros S."/>
            <person name="Januszkiewicz K."/>
            <person name="Wedrychowicz H."/>
        </authorList>
    </citation>
    <scope>NUCLEOTIDE SEQUENCE [LARGE SCALE GENOMIC DNA]</scope>
    <source>
        <strain evidence="3 4">DSM 24574</strain>
    </source>
</reference>
<keyword evidence="4" id="KW-1185">Reference proteome</keyword>
<dbReference type="PRINTS" id="PR00412">
    <property type="entry name" value="EPOXHYDRLASE"/>
</dbReference>
<dbReference type="OrthoDB" id="9773293at2"/>